<dbReference type="CDD" id="cd00099">
    <property type="entry name" value="IgV"/>
    <property type="match status" value="1"/>
</dbReference>
<evidence type="ECO:0000256" key="5">
    <source>
        <dbReference type="ARBA" id="ARBA00043266"/>
    </source>
</evidence>
<dbReference type="PANTHER" id="PTHR19367:SF39">
    <property type="entry name" value="IG-LIKE DOMAIN-CONTAINING PROTEIN"/>
    <property type="match status" value="1"/>
</dbReference>
<accession>A0A8C3SI37</accession>
<dbReference type="AlphaFoldDB" id="A0A8C3SI37"/>
<feature type="domain" description="Ig-like" evidence="6">
    <location>
        <begin position="12"/>
        <end position="116"/>
    </location>
</feature>
<dbReference type="InterPro" id="IPR013106">
    <property type="entry name" value="Ig_V-set"/>
</dbReference>
<dbReference type="InterPro" id="IPR007110">
    <property type="entry name" value="Ig-like_dom"/>
</dbReference>
<name>A0A8C3SI37_CHESE</name>
<dbReference type="Gene3D" id="2.60.40.10">
    <property type="entry name" value="Immunoglobulins"/>
    <property type="match status" value="1"/>
</dbReference>
<dbReference type="InterPro" id="IPR013783">
    <property type="entry name" value="Ig-like_fold"/>
</dbReference>
<dbReference type="InterPro" id="IPR051287">
    <property type="entry name" value="TCR_variable_region"/>
</dbReference>
<dbReference type="SMART" id="SM00406">
    <property type="entry name" value="IGv"/>
    <property type="match status" value="1"/>
</dbReference>
<dbReference type="SUPFAM" id="SSF48726">
    <property type="entry name" value="Immunoglobulin"/>
    <property type="match status" value="1"/>
</dbReference>
<dbReference type="Ensembl" id="ENSCSRT00000013965.1">
    <property type="protein sequence ID" value="ENSCSRP00000013418.1"/>
    <property type="gene ID" value="ENSCSRG00000010189.1"/>
</dbReference>
<evidence type="ECO:0000256" key="2">
    <source>
        <dbReference type="ARBA" id="ARBA00023130"/>
    </source>
</evidence>
<keyword evidence="1" id="KW-0732">Signal</keyword>
<protein>
    <submittedName>
        <fullName evidence="7">T cell receptor delta variable 3</fullName>
    </submittedName>
</protein>
<keyword evidence="8" id="KW-1185">Reference proteome</keyword>
<dbReference type="PROSITE" id="PS50835">
    <property type="entry name" value="IG_LIKE"/>
    <property type="match status" value="1"/>
</dbReference>
<organism evidence="7 8">
    <name type="scientific">Chelydra serpentina</name>
    <name type="common">Snapping turtle</name>
    <name type="synonym">Testudo serpentina</name>
    <dbReference type="NCBI Taxonomy" id="8475"/>
    <lineage>
        <taxon>Eukaryota</taxon>
        <taxon>Metazoa</taxon>
        <taxon>Chordata</taxon>
        <taxon>Craniata</taxon>
        <taxon>Vertebrata</taxon>
        <taxon>Euteleostomi</taxon>
        <taxon>Archelosauria</taxon>
        <taxon>Testudinata</taxon>
        <taxon>Testudines</taxon>
        <taxon>Cryptodira</taxon>
        <taxon>Durocryptodira</taxon>
        <taxon>Americhelydia</taxon>
        <taxon>Chelydroidea</taxon>
        <taxon>Chelydridae</taxon>
        <taxon>Chelydra</taxon>
    </lineage>
</organism>
<dbReference type="Proteomes" id="UP000694403">
    <property type="component" value="Unplaced"/>
</dbReference>
<keyword evidence="4" id="KW-0393">Immunoglobulin domain</keyword>
<sequence>ILLTDGKDVLCNQITQTPSALTVEMGNQAKIFCNYATTYSNPDLYWYRQLSDNTLQFILYRDNSRSEDASFAKGRFAVEHDLAGKTFHLVISPMGSEDAASYYCAIRSTMTQPDCSAVQKLPGKALPLQYISHTLTFQWVLWA</sequence>
<evidence type="ECO:0000256" key="3">
    <source>
        <dbReference type="ARBA" id="ARBA00023170"/>
    </source>
</evidence>
<dbReference type="GO" id="GO:0002250">
    <property type="term" value="P:adaptive immune response"/>
    <property type="evidence" value="ECO:0007669"/>
    <property type="project" value="UniProtKB-KW"/>
</dbReference>
<evidence type="ECO:0000259" key="6">
    <source>
        <dbReference type="PROSITE" id="PS50835"/>
    </source>
</evidence>
<proteinExistence type="predicted"/>
<keyword evidence="3" id="KW-0675">Receptor</keyword>
<keyword evidence="2" id="KW-1064">Adaptive immunity</keyword>
<reference evidence="7" key="2">
    <citation type="submission" date="2025-09" db="UniProtKB">
        <authorList>
            <consortium name="Ensembl"/>
        </authorList>
    </citation>
    <scope>IDENTIFICATION</scope>
</reference>
<evidence type="ECO:0000313" key="8">
    <source>
        <dbReference type="Proteomes" id="UP000694403"/>
    </source>
</evidence>
<dbReference type="Pfam" id="PF07686">
    <property type="entry name" value="V-set"/>
    <property type="match status" value="1"/>
</dbReference>
<evidence type="ECO:0000256" key="1">
    <source>
        <dbReference type="ARBA" id="ARBA00022729"/>
    </source>
</evidence>
<keyword evidence="5" id="KW-1279">T cell receptor</keyword>
<keyword evidence="5" id="KW-0391">Immunity</keyword>
<reference evidence="7" key="1">
    <citation type="submission" date="2025-08" db="UniProtKB">
        <authorList>
            <consortium name="Ensembl"/>
        </authorList>
    </citation>
    <scope>IDENTIFICATION</scope>
</reference>
<dbReference type="GO" id="GO:0042101">
    <property type="term" value="C:T cell receptor complex"/>
    <property type="evidence" value="ECO:0007669"/>
    <property type="project" value="UniProtKB-KW"/>
</dbReference>
<evidence type="ECO:0000313" key="7">
    <source>
        <dbReference type="Ensembl" id="ENSCSRP00000013418.1"/>
    </source>
</evidence>
<evidence type="ECO:0000256" key="4">
    <source>
        <dbReference type="ARBA" id="ARBA00023319"/>
    </source>
</evidence>
<dbReference type="PANTHER" id="PTHR19367">
    <property type="entry name" value="T-CELL RECEPTOR ALPHA CHAIN V REGION"/>
    <property type="match status" value="1"/>
</dbReference>
<dbReference type="InterPro" id="IPR036179">
    <property type="entry name" value="Ig-like_dom_sf"/>
</dbReference>